<accession>A0A2W7TRC5</accession>
<protein>
    <submittedName>
        <fullName evidence="2">Uncharacterized protein</fullName>
    </submittedName>
</protein>
<feature type="transmembrane region" description="Helical" evidence="1">
    <location>
        <begin position="31"/>
        <end position="49"/>
    </location>
</feature>
<dbReference type="RefSeq" id="WP_111411632.1">
    <property type="nucleotide sequence ID" value="NZ_QKXH01000018.1"/>
</dbReference>
<keyword evidence="1" id="KW-0812">Transmembrane</keyword>
<organism evidence="2 3">
    <name type="scientific">Flavobacterium aquariorum</name>
    <dbReference type="NCBI Taxonomy" id="2217670"/>
    <lineage>
        <taxon>Bacteria</taxon>
        <taxon>Pseudomonadati</taxon>
        <taxon>Bacteroidota</taxon>
        <taxon>Flavobacteriia</taxon>
        <taxon>Flavobacteriales</taxon>
        <taxon>Flavobacteriaceae</taxon>
        <taxon>Flavobacterium</taxon>
    </lineage>
</organism>
<keyword evidence="1" id="KW-1133">Transmembrane helix</keyword>
<feature type="transmembrane region" description="Helical" evidence="1">
    <location>
        <begin position="6"/>
        <end position="24"/>
    </location>
</feature>
<dbReference type="AlphaFoldDB" id="A0A2W7TRC5"/>
<proteinExistence type="predicted"/>
<name>A0A2W7TRC5_9FLAO</name>
<gene>
    <name evidence="2" type="ORF">DOS84_18760</name>
</gene>
<feature type="transmembrane region" description="Helical" evidence="1">
    <location>
        <begin position="83"/>
        <end position="100"/>
    </location>
</feature>
<evidence type="ECO:0000256" key="1">
    <source>
        <dbReference type="SAM" id="Phobius"/>
    </source>
</evidence>
<reference evidence="2 3" key="1">
    <citation type="submission" date="2018-06" db="EMBL/GenBank/DDBJ databases">
        <title>Flavobacterium sp IMCC34762, genome.</title>
        <authorList>
            <person name="Joung Y."/>
            <person name="Cho J."/>
            <person name="Song J."/>
        </authorList>
    </citation>
    <scope>NUCLEOTIDE SEQUENCE [LARGE SCALE GENOMIC DNA]</scope>
    <source>
        <strain evidence="2 3">IMCC34762</strain>
    </source>
</reference>
<evidence type="ECO:0000313" key="2">
    <source>
        <dbReference type="EMBL" id="PZX91846.1"/>
    </source>
</evidence>
<dbReference type="EMBL" id="QKXH01000018">
    <property type="protein sequence ID" value="PZX91846.1"/>
    <property type="molecule type" value="Genomic_DNA"/>
</dbReference>
<dbReference type="Proteomes" id="UP000249177">
    <property type="component" value="Unassembled WGS sequence"/>
</dbReference>
<evidence type="ECO:0000313" key="3">
    <source>
        <dbReference type="Proteomes" id="UP000249177"/>
    </source>
</evidence>
<sequence>MAETIISSLTLALITGITVLAFKYKIVFDKIFDKISILVSIIFILLFTWSSAVENTYIKINQFIDYNKIKMAKESLPDLNLESHYLILIFVIVQVYLNVIKYITNVINNQDDNQPENKVS</sequence>
<keyword evidence="3" id="KW-1185">Reference proteome</keyword>
<keyword evidence="1" id="KW-0472">Membrane</keyword>
<comment type="caution">
    <text evidence="2">The sequence shown here is derived from an EMBL/GenBank/DDBJ whole genome shotgun (WGS) entry which is preliminary data.</text>
</comment>